<name>A0A1G1YC98_9BACT</name>
<sequence>MRLFLNNRGQSLLEAIFAIGLLLIAVSAVLGLAIANSAGQSASELQLVANNLAREGIEVVRNARDTNWLAGQAWDTGLVGDGTAIPNFDKNTNTWTLDFAFNQPTIIYLAGGVYSHSGSGQPTIYRRLLTLRNVCRETSGVNIGAESVAAGISCTSGIKVGIKIESKVNWVERGRDHSITLASLIYAWKK</sequence>
<dbReference type="EMBL" id="MHIL01000038">
    <property type="protein sequence ID" value="OGY49972.1"/>
    <property type="molecule type" value="Genomic_DNA"/>
</dbReference>
<organism evidence="2 3">
    <name type="scientific">Candidatus Buchananbacteria bacterium RIFCSPHIGHO2_02_FULL_56_16</name>
    <dbReference type="NCBI Taxonomy" id="1797542"/>
    <lineage>
        <taxon>Bacteria</taxon>
        <taxon>Candidatus Buchananiibacteriota</taxon>
    </lineage>
</organism>
<evidence type="ECO:0000256" key="1">
    <source>
        <dbReference type="SAM" id="Phobius"/>
    </source>
</evidence>
<dbReference type="Proteomes" id="UP000177310">
    <property type="component" value="Unassembled WGS sequence"/>
</dbReference>
<evidence type="ECO:0008006" key="4">
    <source>
        <dbReference type="Google" id="ProtNLM"/>
    </source>
</evidence>
<evidence type="ECO:0000313" key="2">
    <source>
        <dbReference type="EMBL" id="OGY49972.1"/>
    </source>
</evidence>
<comment type="caution">
    <text evidence="2">The sequence shown here is derived from an EMBL/GenBank/DDBJ whole genome shotgun (WGS) entry which is preliminary data.</text>
</comment>
<keyword evidence="1" id="KW-0472">Membrane</keyword>
<feature type="transmembrane region" description="Helical" evidence="1">
    <location>
        <begin position="12"/>
        <end position="35"/>
    </location>
</feature>
<reference evidence="2 3" key="1">
    <citation type="journal article" date="2016" name="Nat. Commun.">
        <title>Thousands of microbial genomes shed light on interconnected biogeochemical processes in an aquifer system.</title>
        <authorList>
            <person name="Anantharaman K."/>
            <person name="Brown C.T."/>
            <person name="Hug L.A."/>
            <person name="Sharon I."/>
            <person name="Castelle C.J."/>
            <person name="Probst A.J."/>
            <person name="Thomas B.C."/>
            <person name="Singh A."/>
            <person name="Wilkins M.J."/>
            <person name="Karaoz U."/>
            <person name="Brodie E.L."/>
            <person name="Williams K.H."/>
            <person name="Hubbard S.S."/>
            <person name="Banfield J.F."/>
        </authorList>
    </citation>
    <scope>NUCLEOTIDE SEQUENCE [LARGE SCALE GENOMIC DNA]</scope>
</reference>
<gene>
    <name evidence="2" type="ORF">A3J59_00955</name>
</gene>
<dbReference type="AlphaFoldDB" id="A0A1G1YC98"/>
<keyword evidence="1" id="KW-1133">Transmembrane helix</keyword>
<protein>
    <recommendedName>
        <fullName evidence="4">Type 4 fimbrial biogenesis protein PilX N-terminal domain-containing protein</fullName>
    </recommendedName>
</protein>
<keyword evidence="1" id="KW-0812">Transmembrane</keyword>
<proteinExistence type="predicted"/>
<dbReference type="STRING" id="1797542.A3J59_00955"/>
<accession>A0A1G1YC98</accession>
<evidence type="ECO:0000313" key="3">
    <source>
        <dbReference type="Proteomes" id="UP000177310"/>
    </source>
</evidence>